<gene>
    <name evidence="2" type="ORF">F1654_10025</name>
</gene>
<feature type="transmembrane region" description="Helical" evidence="1">
    <location>
        <begin position="6"/>
        <end position="31"/>
    </location>
</feature>
<evidence type="ECO:0000313" key="3">
    <source>
        <dbReference type="Proteomes" id="UP000325122"/>
    </source>
</evidence>
<feature type="transmembrane region" description="Helical" evidence="1">
    <location>
        <begin position="81"/>
        <end position="101"/>
    </location>
</feature>
<evidence type="ECO:0000256" key="1">
    <source>
        <dbReference type="SAM" id="Phobius"/>
    </source>
</evidence>
<keyword evidence="1" id="KW-0472">Membrane</keyword>
<dbReference type="AlphaFoldDB" id="A0A5M6ZD93"/>
<name>A0A5M6ZD93_9PROT</name>
<dbReference type="Proteomes" id="UP000325122">
    <property type="component" value="Unassembled WGS sequence"/>
</dbReference>
<organism evidence="2 3">
    <name type="scientific">Alkalicaulis satelles</name>
    <dbReference type="NCBI Taxonomy" id="2609175"/>
    <lineage>
        <taxon>Bacteria</taxon>
        <taxon>Pseudomonadati</taxon>
        <taxon>Pseudomonadota</taxon>
        <taxon>Alphaproteobacteria</taxon>
        <taxon>Maricaulales</taxon>
        <taxon>Maricaulaceae</taxon>
        <taxon>Alkalicaulis</taxon>
    </lineage>
</organism>
<keyword evidence="1" id="KW-1133">Transmembrane helix</keyword>
<reference evidence="2 3" key="1">
    <citation type="submission" date="2019-09" db="EMBL/GenBank/DDBJ databases">
        <authorList>
            <person name="Kevbrin V."/>
            <person name="Grouzdev D.S."/>
        </authorList>
    </citation>
    <scope>NUCLEOTIDE SEQUENCE [LARGE SCALE GENOMIC DNA]</scope>
    <source>
        <strain evidence="2 3">G-192</strain>
    </source>
</reference>
<keyword evidence="1" id="KW-0812">Transmembrane</keyword>
<accession>A0A5M6ZD93</accession>
<keyword evidence="3" id="KW-1185">Reference proteome</keyword>
<dbReference type="EMBL" id="VWOJ01000003">
    <property type="protein sequence ID" value="KAA5802170.1"/>
    <property type="molecule type" value="Genomic_DNA"/>
</dbReference>
<feature type="transmembrane region" description="Helical" evidence="1">
    <location>
        <begin position="43"/>
        <end position="61"/>
    </location>
</feature>
<comment type="caution">
    <text evidence="2">The sequence shown here is derived from an EMBL/GenBank/DDBJ whole genome shotgun (WGS) entry which is preliminary data.</text>
</comment>
<dbReference type="RefSeq" id="WP_150023421.1">
    <property type="nucleotide sequence ID" value="NZ_VWOJ01000003.1"/>
</dbReference>
<evidence type="ECO:0000313" key="2">
    <source>
        <dbReference type="EMBL" id="KAA5802170.1"/>
    </source>
</evidence>
<protein>
    <submittedName>
        <fullName evidence="2">Uncharacterized protein</fullName>
    </submittedName>
</protein>
<sequence>MGADPFTLIASGFTFFDVSFIAMASIVAALVMRRWSQITGAALIAYGVDVLLRFGLEYASAGDMPANFALQLAFTRMDMNGLAATIRPFLYFGTIAFLFGLKRRYTA</sequence>
<proteinExistence type="predicted"/>